<evidence type="ECO:0000256" key="2">
    <source>
        <dbReference type="ARBA" id="ARBA00005419"/>
    </source>
</evidence>
<evidence type="ECO:0000256" key="3">
    <source>
        <dbReference type="ARBA" id="ARBA00012506"/>
    </source>
</evidence>
<keyword evidence="4 10" id="KW-0378">Hydrolase</keyword>
<evidence type="ECO:0000256" key="6">
    <source>
        <dbReference type="ARBA" id="ARBA00032248"/>
    </source>
</evidence>
<comment type="similarity">
    <text evidence="2">Belongs to the Ap4A hydrolase family.</text>
</comment>
<dbReference type="InterPro" id="IPR004617">
    <property type="entry name" value="ApaH"/>
</dbReference>
<evidence type="ECO:0000256" key="7">
    <source>
        <dbReference type="ARBA" id="ARBA00033210"/>
    </source>
</evidence>
<dbReference type="Pfam" id="PF00149">
    <property type="entry name" value="Metallophos"/>
    <property type="match status" value="1"/>
</dbReference>
<protein>
    <recommendedName>
        <fullName evidence="3">bis(5'-nucleosyl)-tetraphosphatase (symmetrical)</fullName>
        <ecNumber evidence="3">3.6.1.41</ecNumber>
    </recommendedName>
    <alternativeName>
        <fullName evidence="6">Ap4A hydrolase</fullName>
    </alternativeName>
    <alternativeName>
        <fullName evidence="5">Diadenosine 5',5'''-P1,P4-tetraphosphate pyrophosphohydrolase</fullName>
    </alternativeName>
    <alternativeName>
        <fullName evidence="7">Diadenosine tetraphosphatase</fullName>
    </alternativeName>
</protein>
<dbReference type="PANTHER" id="PTHR42850">
    <property type="entry name" value="METALLOPHOSPHOESTERASE"/>
    <property type="match status" value="1"/>
</dbReference>
<comment type="caution">
    <text evidence="10">The sequence shown here is derived from an EMBL/GenBank/DDBJ whole genome shotgun (WGS) entry which is preliminary data.</text>
</comment>
<dbReference type="EC" id="3.6.1.41" evidence="3"/>
<dbReference type="NCBIfam" id="NF001204">
    <property type="entry name" value="PRK00166.1"/>
    <property type="match status" value="1"/>
</dbReference>
<dbReference type="InterPro" id="IPR029052">
    <property type="entry name" value="Metallo-depent_PP-like"/>
</dbReference>
<accession>A0A520MQ22</accession>
<dbReference type="GO" id="GO:0016791">
    <property type="term" value="F:phosphatase activity"/>
    <property type="evidence" value="ECO:0007669"/>
    <property type="project" value="TreeGrafter"/>
</dbReference>
<dbReference type="Proteomes" id="UP000315782">
    <property type="component" value="Unassembled WGS sequence"/>
</dbReference>
<dbReference type="InterPro" id="IPR004843">
    <property type="entry name" value="Calcineurin-like_PHP"/>
</dbReference>
<evidence type="ECO:0000313" key="10">
    <source>
        <dbReference type="EMBL" id="RZO23311.1"/>
    </source>
</evidence>
<comment type="catalytic activity">
    <reaction evidence="8">
        <text>P(1),P(4)-bis(5'-adenosyl) tetraphosphate + H2O = 2 ADP + 2 H(+)</text>
        <dbReference type="Rhea" id="RHEA:24252"/>
        <dbReference type="ChEBI" id="CHEBI:15377"/>
        <dbReference type="ChEBI" id="CHEBI:15378"/>
        <dbReference type="ChEBI" id="CHEBI:58141"/>
        <dbReference type="ChEBI" id="CHEBI:456216"/>
        <dbReference type="EC" id="3.6.1.41"/>
    </reaction>
</comment>
<name>A0A520MQ22_9GAMM</name>
<evidence type="ECO:0000256" key="4">
    <source>
        <dbReference type="ARBA" id="ARBA00022801"/>
    </source>
</evidence>
<dbReference type="AlphaFoldDB" id="A0A520MQ22"/>
<evidence type="ECO:0000256" key="1">
    <source>
        <dbReference type="ARBA" id="ARBA00003413"/>
    </source>
</evidence>
<evidence type="ECO:0000259" key="9">
    <source>
        <dbReference type="Pfam" id="PF00149"/>
    </source>
</evidence>
<dbReference type="Gene3D" id="3.60.21.10">
    <property type="match status" value="1"/>
</dbReference>
<proteinExistence type="inferred from homology"/>
<reference evidence="10 11" key="1">
    <citation type="submission" date="2019-02" db="EMBL/GenBank/DDBJ databases">
        <title>Prokaryotic population dynamics and viral predation in marine succession experiment using metagenomics: the confinement effect.</title>
        <authorList>
            <person name="Haro-Moreno J.M."/>
            <person name="Rodriguez-Valera F."/>
            <person name="Lopez-Perez M."/>
        </authorList>
    </citation>
    <scope>NUCLEOTIDE SEQUENCE [LARGE SCALE GENOMIC DNA]</scope>
    <source>
        <strain evidence="10">MED-G163</strain>
    </source>
</reference>
<dbReference type="GO" id="GO:0110154">
    <property type="term" value="P:RNA decapping"/>
    <property type="evidence" value="ECO:0007669"/>
    <property type="project" value="TreeGrafter"/>
</dbReference>
<dbReference type="InterPro" id="IPR050126">
    <property type="entry name" value="Ap4A_hydrolase"/>
</dbReference>
<dbReference type="EMBL" id="SHBI01000001">
    <property type="protein sequence ID" value="RZO23311.1"/>
    <property type="molecule type" value="Genomic_DNA"/>
</dbReference>
<dbReference type="PIRSF" id="PIRSF000903">
    <property type="entry name" value="B5n-ttraPtase_sm"/>
    <property type="match status" value="1"/>
</dbReference>
<evidence type="ECO:0000256" key="8">
    <source>
        <dbReference type="ARBA" id="ARBA00049417"/>
    </source>
</evidence>
<dbReference type="NCBIfam" id="TIGR00668">
    <property type="entry name" value="apaH"/>
    <property type="match status" value="1"/>
</dbReference>
<dbReference type="PANTHER" id="PTHR42850:SF11">
    <property type="entry name" value="BIS(5'-NUCLEOSYL)-TETRAPHOSPHATASE [SYMMETRICAL]"/>
    <property type="match status" value="1"/>
</dbReference>
<evidence type="ECO:0000256" key="5">
    <source>
        <dbReference type="ARBA" id="ARBA00031248"/>
    </source>
</evidence>
<dbReference type="GO" id="GO:0005737">
    <property type="term" value="C:cytoplasm"/>
    <property type="evidence" value="ECO:0007669"/>
    <property type="project" value="TreeGrafter"/>
</dbReference>
<gene>
    <name evidence="10" type="ORF">EVA96_00665</name>
</gene>
<dbReference type="SUPFAM" id="SSF56300">
    <property type="entry name" value="Metallo-dependent phosphatases"/>
    <property type="match status" value="1"/>
</dbReference>
<sequence>MAHYVVGDVQGCFRELLSLIKKINFDSKKDTLIFAGDLVNRGKESLEVMNFCMQNKKSIKAVLGNHDFYLLYLIEHKGKDKSLNKVLKSKDAKKYYKWLKKLPLLIEIKIKETNETFWITHAGIPYLWDIKLAKKLSREVQKALKEDSFNLLNNIWGDAPKRWSTKLKGYKRLRTIINYFTRMRFLGKDGSLRLKAKNNKAEKGDLPWFRQTVKNLDNGENIIFGHWAALEGKTHLDNIIGLDTGCVWGNKLTAIRLEDKKLFKVKKR</sequence>
<comment type="function">
    <text evidence="1">Hydrolyzes diadenosine 5',5'''-P1,P4-tetraphosphate to yield ADP.</text>
</comment>
<dbReference type="GO" id="GO:0008803">
    <property type="term" value="F:bis(5'-nucleosyl)-tetraphosphatase (symmetrical) activity"/>
    <property type="evidence" value="ECO:0007669"/>
    <property type="project" value="UniProtKB-EC"/>
</dbReference>
<organism evidence="10 11">
    <name type="scientific">SAR86 cluster bacterium</name>
    <dbReference type="NCBI Taxonomy" id="2030880"/>
    <lineage>
        <taxon>Bacteria</taxon>
        <taxon>Pseudomonadati</taxon>
        <taxon>Pseudomonadota</taxon>
        <taxon>Gammaproteobacteria</taxon>
        <taxon>SAR86 cluster</taxon>
    </lineage>
</organism>
<feature type="domain" description="Calcineurin-like phosphoesterase" evidence="9">
    <location>
        <begin position="4"/>
        <end position="158"/>
    </location>
</feature>
<evidence type="ECO:0000313" key="11">
    <source>
        <dbReference type="Proteomes" id="UP000315782"/>
    </source>
</evidence>